<accession>A0ACC0M4S3</accession>
<evidence type="ECO:0000313" key="1">
    <source>
        <dbReference type="EMBL" id="KAI8535584.1"/>
    </source>
</evidence>
<protein>
    <submittedName>
        <fullName evidence="1">Uncharacterized protein</fullName>
    </submittedName>
</protein>
<keyword evidence="2" id="KW-1185">Reference proteome</keyword>
<comment type="caution">
    <text evidence="1">The sequence shown here is derived from an EMBL/GenBank/DDBJ whole genome shotgun (WGS) entry which is preliminary data.</text>
</comment>
<name>A0ACC0M4S3_RHOML</name>
<reference evidence="1" key="1">
    <citation type="submission" date="2022-02" db="EMBL/GenBank/DDBJ databases">
        <title>Plant Genome Project.</title>
        <authorList>
            <person name="Zhang R.-G."/>
        </authorList>
    </citation>
    <scope>NUCLEOTIDE SEQUENCE</scope>
    <source>
        <strain evidence="1">AT1</strain>
    </source>
</reference>
<gene>
    <name evidence="1" type="ORF">RHMOL_Rhmol10G0185600</name>
</gene>
<evidence type="ECO:0000313" key="2">
    <source>
        <dbReference type="Proteomes" id="UP001062846"/>
    </source>
</evidence>
<dbReference type="EMBL" id="CM046397">
    <property type="protein sequence ID" value="KAI8535584.1"/>
    <property type="molecule type" value="Genomic_DNA"/>
</dbReference>
<organism evidence="1 2">
    <name type="scientific">Rhododendron molle</name>
    <name type="common">Chinese azalea</name>
    <name type="synonym">Azalea mollis</name>
    <dbReference type="NCBI Taxonomy" id="49168"/>
    <lineage>
        <taxon>Eukaryota</taxon>
        <taxon>Viridiplantae</taxon>
        <taxon>Streptophyta</taxon>
        <taxon>Embryophyta</taxon>
        <taxon>Tracheophyta</taxon>
        <taxon>Spermatophyta</taxon>
        <taxon>Magnoliopsida</taxon>
        <taxon>eudicotyledons</taxon>
        <taxon>Gunneridae</taxon>
        <taxon>Pentapetalae</taxon>
        <taxon>asterids</taxon>
        <taxon>Ericales</taxon>
        <taxon>Ericaceae</taxon>
        <taxon>Ericoideae</taxon>
        <taxon>Rhodoreae</taxon>
        <taxon>Rhododendron</taxon>
    </lineage>
</organism>
<proteinExistence type="predicted"/>
<sequence length="193" mass="21458">MLSSKLQVSSYAERKISLERALHSCLLSLELCIGIWELCVGMAILMGTCIGSLGTLRLIFILYHLLDSLKVRRPWRRNHSTPSVPSKKPNELSMCLVNGCNCYSLFVVDSNIGQFVQGHGRGCALDSFPNLFLPKQVVIPDELKVEKFPHYMGKTNSYHSTSVLGLIYDTVEKSSQSEDLPAKGESYVNSPCT</sequence>
<dbReference type="Proteomes" id="UP001062846">
    <property type="component" value="Chromosome 10"/>
</dbReference>